<comment type="caution">
    <text evidence="13">The sequence shown here is derived from an EMBL/GenBank/DDBJ whole genome shotgun (WGS) entry which is preliminary data.</text>
</comment>
<dbReference type="GO" id="GO:0060090">
    <property type="term" value="F:molecular adaptor activity"/>
    <property type="evidence" value="ECO:0007669"/>
    <property type="project" value="TreeGrafter"/>
</dbReference>
<dbReference type="EMBL" id="CAIIXF020000002">
    <property type="protein sequence ID" value="CAH1777414.1"/>
    <property type="molecule type" value="Genomic_DNA"/>
</dbReference>
<proteinExistence type="inferred from homology"/>
<keyword evidence="8" id="KW-0564">Palmitate</keyword>
<dbReference type="GO" id="GO:0016197">
    <property type="term" value="P:endosomal transport"/>
    <property type="evidence" value="ECO:0007669"/>
    <property type="project" value="InterPro"/>
</dbReference>
<evidence type="ECO:0000313" key="13">
    <source>
        <dbReference type="EMBL" id="CAH1777414.1"/>
    </source>
</evidence>
<dbReference type="GO" id="GO:0032008">
    <property type="term" value="P:positive regulation of TOR signaling"/>
    <property type="evidence" value="ECO:0007669"/>
    <property type="project" value="InterPro"/>
</dbReference>
<dbReference type="GO" id="GO:0071230">
    <property type="term" value="P:cellular response to amino acid stimulus"/>
    <property type="evidence" value="ECO:0007669"/>
    <property type="project" value="InterPro"/>
</dbReference>
<accession>A0A8J1TIF2</accession>
<evidence type="ECO:0000256" key="5">
    <source>
        <dbReference type="ARBA" id="ARBA00022707"/>
    </source>
</evidence>
<evidence type="ECO:0000256" key="7">
    <source>
        <dbReference type="ARBA" id="ARBA00023136"/>
    </source>
</evidence>
<gene>
    <name evidence="13" type="ORF">OFUS_LOCUS4461</name>
</gene>
<dbReference type="GO" id="GO:0005765">
    <property type="term" value="C:lysosomal membrane"/>
    <property type="evidence" value="ECO:0007669"/>
    <property type="project" value="UniProtKB-SubCell"/>
</dbReference>
<dbReference type="GO" id="GO:0071986">
    <property type="term" value="C:Ragulator complex"/>
    <property type="evidence" value="ECO:0007669"/>
    <property type="project" value="InterPro"/>
</dbReference>
<evidence type="ECO:0000256" key="3">
    <source>
        <dbReference type="ARBA" id="ARBA00010861"/>
    </source>
</evidence>
<dbReference type="GO" id="GO:0001919">
    <property type="term" value="P:regulation of receptor recycling"/>
    <property type="evidence" value="ECO:0007669"/>
    <property type="project" value="InterPro"/>
</dbReference>
<evidence type="ECO:0000256" key="11">
    <source>
        <dbReference type="ARBA" id="ARBA00032695"/>
    </source>
</evidence>
<reference evidence="13" key="1">
    <citation type="submission" date="2022-03" db="EMBL/GenBank/DDBJ databases">
        <authorList>
            <person name="Martin C."/>
        </authorList>
    </citation>
    <scope>NUCLEOTIDE SEQUENCE</scope>
</reference>
<dbReference type="GO" id="GO:0042632">
    <property type="term" value="P:cholesterol homeostasis"/>
    <property type="evidence" value="ECO:0007669"/>
    <property type="project" value="InterPro"/>
</dbReference>
<dbReference type="SMART" id="SM01262">
    <property type="entry name" value="LAMTOR"/>
    <property type="match status" value="1"/>
</dbReference>
<dbReference type="GO" id="GO:0005085">
    <property type="term" value="F:guanyl-nucleotide exchange factor activity"/>
    <property type="evidence" value="ECO:0007669"/>
    <property type="project" value="TreeGrafter"/>
</dbReference>
<evidence type="ECO:0000256" key="4">
    <source>
        <dbReference type="ARBA" id="ARBA00016099"/>
    </source>
</evidence>
<keyword evidence="5" id="KW-0519">Myristate</keyword>
<evidence type="ECO:0000256" key="2">
    <source>
        <dbReference type="ARBA" id="ARBA00004577"/>
    </source>
</evidence>
<dbReference type="Pfam" id="PF15454">
    <property type="entry name" value="LAMTOR"/>
    <property type="match status" value="1"/>
</dbReference>
<keyword evidence="10" id="KW-0449">Lipoprotein</keyword>
<evidence type="ECO:0000256" key="6">
    <source>
        <dbReference type="ARBA" id="ARBA00022753"/>
    </source>
</evidence>
<evidence type="ECO:0000256" key="9">
    <source>
        <dbReference type="ARBA" id="ARBA00023228"/>
    </source>
</evidence>
<dbReference type="InterPro" id="IPR028209">
    <property type="entry name" value="LAMTOR1/MEH1"/>
</dbReference>
<name>A0A8J1TIF2_OWEFU</name>
<dbReference type="GO" id="GO:0045121">
    <property type="term" value="C:membrane raft"/>
    <property type="evidence" value="ECO:0007669"/>
    <property type="project" value="InterPro"/>
</dbReference>
<keyword evidence="14" id="KW-1185">Reference proteome</keyword>
<evidence type="ECO:0000256" key="10">
    <source>
        <dbReference type="ARBA" id="ARBA00023288"/>
    </source>
</evidence>
<dbReference type="GO" id="GO:0007040">
    <property type="term" value="P:lysosome organization"/>
    <property type="evidence" value="ECO:0007669"/>
    <property type="project" value="InterPro"/>
</dbReference>
<evidence type="ECO:0000256" key="1">
    <source>
        <dbReference type="ARBA" id="ARBA00004122"/>
    </source>
</evidence>
<dbReference type="AlphaFoldDB" id="A0A8J1TIF2"/>
<dbReference type="Proteomes" id="UP000749559">
    <property type="component" value="Unassembled WGS sequence"/>
</dbReference>
<evidence type="ECO:0000256" key="8">
    <source>
        <dbReference type="ARBA" id="ARBA00023139"/>
    </source>
</evidence>
<evidence type="ECO:0000256" key="12">
    <source>
        <dbReference type="SAM" id="MobiDB-lite"/>
    </source>
</evidence>
<keyword evidence="6" id="KW-0967">Endosome</keyword>
<evidence type="ECO:0000313" key="14">
    <source>
        <dbReference type="Proteomes" id="UP000749559"/>
    </source>
</evidence>
<dbReference type="OrthoDB" id="5562028at2759"/>
<organism evidence="13 14">
    <name type="scientific">Owenia fusiformis</name>
    <name type="common">Polychaete worm</name>
    <dbReference type="NCBI Taxonomy" id="6347"/>
    <lineage>
        <taxon>Eukaryota</taxon>
        <taxon>Metazoa</taxon>
        <taxon>Spiralia</taxon>
        <taxon>Lophotrochozoa</taxon>
        <taxon>Annelida</taxon>
        <taxon>Polychaeta</taxon>
        <taxon>Sedentaria</taxon>
        <taxon>Canalipalpata</taxon>
        <taxon>Sabellida</taxon>
        <taxon>Oweniida</taxon>
        <taxon>Oweniidae</taxon>
        <taxon>Owenia</taxon>
    </lineage>
</organism>
<sequence>MQIIDIDIDIDLQQCSQLLIRVASLLHNSQSNYCYNSYRNCRKSHDKIKFGDFFHKMGCCQSNEDDTDYKGEPSSTTRLLGDPVSNNTPGSAPSDSYGTYGRAQTVQPQVQHNDEQSALSRILNQTANNVIDVAAMDSHAIEQHEYMDRARQYGARVANICNNSQKLRHGPRLPNGIAAPHVVLAARPVSQQDIQLITNAAELASKTLPEVKVKHKEDLVVHFGVP</sequence>
<comment type="similarity">
    <text evidence="3">Belongs to the LAMTOR1 family.</text>
</comment>
<protein>
    <recommendedName>
        <fullName evidence="4">Ragulator complex protein LAMTOR1</fullName>
    </recommendedName>
    <alternativeName>
        <fullName evidence="11">Late endosomal/lysosomal adaptor and MAPK and MTOR activator 1</fullName>
    </alternativeName>
</protein>
<dbReference type="GO" id="GO:0043410">
    <property type="term" value="P:positive regulation of MAPK cascade"/>
    <property type="evidence" value="ECO:0007669"/>
    <property type="project" value="InterPro"/>
</dbReference>
<feature type="compositionally biased region" description="Polar residues" evidence="12">
    <location>
        <begin position="73"/>
        <end position="98"/>
    </location>
</feature>
<keyword evidence="7" id="KW-0472">Membrane</keyword>
<dbReference type="PANTHER" id="PTHR13401">
    <property type="entry name" value="RAGULATOR COMPLEX PROTEIN LAMTOR1"/>
    <property type="match status" value="1"/>
</dbReference>
<feature type="region of interest" description="Disordered" evidence="12">
    <location>
        <begin position="65"/>
        <end position="98"/>
    </location>
</feature>
<keyword evidence="9" id="KW-0458">Lysosome</keyword>
<comment type="subcellular location">
    <subcellularLocation>
        <location evidence="2">Late endosome membrane</location>
        <topology evidence="2">Lipid-anchor</topology>
        <orientation evidence="2">Cytoplasmic side</orientation>
    </subcellularLocation>
    <subcellularLocation>
        <location evidence="1">Lysosome membrane</location>
        <topology evidence="1">Lipid-anchor</topology>
        <orientation evidence="1">Cytoplasmic side</orientation>
    </subcellularLocation>
</comment>
<dbReference type="PANTHER" id="PTHR13401:SF2">
    <property type="entry name" value="RAGULATOR COMPLEX PROTEIN LAMTOR1"/>
    <property type="match status" value="1"/>
</dbReference>
<dbReference type="GO" id="GO:0031902">
    <property type="term" value="C:late endosome membrane"/>
    <property type="evidence" value="ECO:0007669"/>
    <property type="project" value="UniProtKB-SubCell"/>
</dbReference>